<keyword evidence="3" id="KW-1185">Reference proteome</keyword>
<protein>
    <submittedName>
        <fullName evidence="2">Uncharacterized protein</fullName>
    </submittedName>
</protein>
<keyword evidence="1" id="KW-0812">Transmembrane</keyword>
<name>A0A1R4A8Z4_9ARCH</name>
<accession>A0A1R4A8Z4</accession>
<keyword evidence="1" id="KW-1133">Transmembrane helix</keyword>
<feature type="transmembrane region" description="Helical" evidence="1">
    <location>
        <begin position="12"/>
        <end position="28"/>
    </location>
</feature>
<dbReference type="KEGG" id="cdiv:CPM_1649"/>
<evidence type="ECO:0000313" key="2">
    <source>
        <dbReference type="EMBL" id="SJK85436.1"/>
    </source>
</evidence>
<dbReference type="AlphaFoldDB" id="A0A1R4A8Z4"/>
<sequence length="229" mass="26286">MNDKIRKNSKKIIAILVVIIMVSVIFSYEDLSNKNQKTTSFDCSTKLILDMGNRYPAKFFPAEYTNVYNCTLHAFSSTGSEKEYLNTTLSFIYVYFCQNGLYMFCPHITINYSYISPIFFSFSSFNLDNVSNPRVFIIPGINNNSIIFPQHSKGTIFASIGSIRANGSYKKGMNLNFTCCLCGSNYTKIAETANYEIQIYLTQDLYTTYYISMKEVYANNSREVFYHDP</sequence>
<evidence type="ECO:0000256" key="1">
    <source>
        <dbReference type="SAM" id="Phobius"/>
    </source>
</evidence>
<dbReference type="GeneID" id="30928231"/>
<evidence type="ECO:0000313" key="3">
    <source>
        <dbReference type="Proteomes" id="UP000187822"/>
    </source>
</evidence>
<dbReference type="EMBL" id="LT719092">
    <property type="protein sequence ID" value="SJK85436.1"/>
    <property type="molecule type" value="Genomic_DNA"/>
</dbReference>
<dbReference type="STRING" id="1673428.CPM_1649"/>
<reference evidence="3" key="1">
    <citation type="submission" date="2016-06" db="EMBL/GenBank/DDBJ databases">
        <authorList>
            <person name="Toshchakov V.S."/>
        </authorList>
    </citation>
    <scope>NUCLEOTIDE SEQUENCE [LARGE SCALE GENOMIC DNA]</scope>
    <source>
        <strain>PM4 (JCM 30641</strain>
        <strain evidence="3">\VKM B-2940)</strain>
    </source>
</reference>
<dbReference type="RefSeq" id="WP_077076593.1">
    <property type="nucleotide sequence ID" value="NZ_LT719092.1"/>
</dbReference>
<keyword evidence="1" id="KW-0472">Membrane</keyword>
<dbReference type="Proteomes" id="UP000187822">
    <property type="component" value="Chromosome I"/>
</dbReference>
<proteinExistence type="predicted"/>
<organism evidence="2 3">
    <name type="scientific">Cuniculiplasma divulgatum</name>
    <dbReference type="NCBI Taxonomy" id="1673428"/>
    <lineage>
        <taxon>Archaea</taxon>
        <taxon>Methanobacteriati</taxon>
        <taxon>Thermoplasmatota</taxon>
        <taxon>Thermoplasmata</taxon>
        <taxon>Thermoplasmatales</taxon>
        <taxon>Cuniculiplasmataceae</taxon>
        <taxon>Cuniculiplasma</taxon>
    </lineage>
</organism>
<gene>
    <name evidence="2" type="ORF">CPM_1649</name>
</gene>